<name>G4R9I3_PELHB</name>
<feature type="compositionally biased region" description="Basic and acidic residues" evidence="1">
    <location>
        <begin position="12"/>
        <end position="28"/>
    </location>
</feature>
<dbReference type="Proteomes" id="UP000008850">
    <property type="component" value="Chromosome"/>
</dbReference>
<evidence type="ECO:0000313" key="3">
    <source>
        <dbReference type="EMBL" id="AEQ50403.1"/>
    </source>
</evidence>
<gene>
    <name evidence="3" type="ordered locus">KKY_359</name>
</gene>
<reference evidence="3 4" key="1">
    <citation type="journal article" date="2012" name="J. Bacteriol.">
        <title>Complete genome sequence of Pelagibacterium halotolerans B2T.</title>
        <authorList>
            <person name="Huo Y.Y."/>
            <person name="Cheng H."/>
            <person name="Han X.F."/>
            <person name="Jiang X.W."/>
            <person name="Sun C."/>
            <person name="Zhang X.Q."/>
            <person name="Zhu X.F."/>
            <person name="Liu Y.F."/>
            <person name="Li P.F."/>
            <person name="Ni P.X."/>
            <person name="Wu M."/>
        </authorList>
    </citation>
    <scope>NUCLEOTIDE SEQUENCE [LARGE SCALE GENOMIC DNA]</scope>
    <source>
        <strain evidence="4">DSM 22347 / JCM 15775 / CGMCC 1.7692 / B2</strain>
    </source>
</reference>
<evidence type="ECO:0000256" key="2">
    <source>
        <dbReference type="SAM" id="Phobius"/>
    </source>
</evidence>
<keyword evidence="4" id="KW-1185">Reference proteome</keyword>
<protein>
    <recommendedName>
        <fullName evidence="5">Transmembrane protein</fullName>
    </recommendedName>
</protein>
<feature type="compositionally biased region" description="Polar residues" evidence="1">
    <location>
        <begin position="1"/>
        <end position="11"/>
    </location>
</feature>
<dbReference type="RefSeq" id="WP_014129553.1">
    <property type="nucleotide sequence ID" value="NC_016078.1"/>
</dbReference>
<keyword evidence="2" id="KW-0472">Membrane</keyword>
<sequence length="100" mass="10110">MAGKISPQTSDALRHAIDSGETGEKTDWPDPAAAPLGTDAEAAGQPPDVAAVEAAAPRRTVPIRRTHFPASVLIYVGLAIGLLLIGLAVGIWAMGQGGAS</sequence>
<evidence type="ECO:0000256" key="1">
    <source>
        <dbReference type="SAM" id="MobiDB-lite"/>
    </source>
</evidence>
<evidence type="ECO:0000313" key="4">
    <source>
        <dbReference type="Proteomes" id="UP000008850"/>
    </source>
</evidence>
<keyword evidence="2" id="KW-0812">Transmembrane</keyword>
<keyword evidence="2" id="KW-1133">Transmembrane helix</keyword>
<dbReference type="KEGG" id="phl:KKY_359"/>
<dbReference type="EMBL" id="CP003075">
    <property type="protein sequence ID" value="AEQ50403.1"/>
    <property type="molecule type" value="Genomic_DNA"/>
</dbReference>
<feature type="region of interest" description="Disordered" evidence="1">
    <location>
        <begin position="1"/>
        <end position="47"/>
    </location>
</feature>
<feature type="transmembrane region" description="Helical" evidence="2">
    <location>
        <begin position="72"/>
        <end position="94"/>
    </location>
</feature>
<organism evidence="3 4">
    <name type="scientific">Pelagibacterium halotolerans (strain DSM 22347 / JCM 15775 / CGMCC 1.7692 / B2)</name>
    <dbReference type="NCBI Taxonomy" id="1082931"/>
    <lineage>
        <taxon>Bacteria</taxon>
        <taxon>Pseudomonadati</taxon>
        <taxon>Pseudomonadota</taxon>
        <taxon>Alphaproteobacteria</taxon>
        <taxon>Hyphomicrobiales</taxon>
        <taxon>Devosiaceae</taxon>
        <taxon>Pelagibacterium</taxon>
    </lineage>
</organism>
<evidence type="ECO:0008006" key="5">
    <source>
        <dbReference type="Google" id="ProtNLM"/>
    </source>
</evidence>
<dbReference type="AlphaFoldDB" id="G4R9I3"/>
<accession>G4R9I3</accession>
<dbReference type="HOGENOM" id="CLU_145409_2_0_5"/>
<proteinExistence type="predicted"/>